<proteinExistence type="predicted"/>
<dbReference type="AlphaFoldDB" id="A0ABD1MQG9"/>
<dbReference type="EMBL" id="JBGMDY010000004">
    <property type="protein sequence ID" value="KAL2338050.1"/>
    <property type="molecule type" value="Genomic_DNA"/>
</dbReference>
<reference evidence="1 2" key="1">
    <citation type="submission" date="2024-08" db="EMBL/GenBank/DDBJ databases">
        <title>Insights into the chromosomal genome structure of Flemingia macrophylla.</title>
        <authorList>
            <person name="Ding Y."/>
            <person name="Zhao Y."/>
            <person name="Bi W."/>
            <person name="Wu M."/>
            <person name="Zhao G."/>
            <person name="Gong Y."/>
            <person name="Li W."/>
            <person name="Zhang P."/>
        </authorList>
    </citation>
    <scope>NUCLEOTIDE SEQUENCE [LARGE SCALE GENOMIC DNA]</scope>
    <source>
        <strain evidence="1">DYQJB</strain>
        <tissue evidence="1">Leaf</tissue>
    </source>
</reference>
<gene>
    <name evidence="1" type="ORF">Fmac_012496</name>
</gene>
<name>A0ABD1MQG9_9FABA</name>
<dbReference type="Proteomes" id="UP001603857">
    <property type="component" value="Unassembled WGS sequence"/>
</dbReference>
<organism evidence="1 2">
    <name type="scientific">Flemingia macrophylla</name>
    <dbReference type="NCBI Taxonomy" id="520843"/>
    <lineage>
        <taxon>Eukaryota</taxon>
        <taxon>Viridiplantae</taxon>
        <taxon>Streptophyta</taxon>
        <taxon>Embryophyta</taxon>
        <taxon>Tracheophyta</taxon>
        <taxon>Spermatophyta</taxon>
        <taxon>Magnoliopsida</taxon>
        <taxon>eudicotyledons</taxon>
        <taxon>Gunneridae</taxon>
        <taxon>Pentapetalae</taxon>
        <taxon>rosids</taxon>
        <taxon>fabids</taxon>
        <taxon>Fabales</taxon>
        <taxon>Fabaceae</taxon>
        <taxon>Papilionoideae</taxon>
        <taxon>50 kb inversion clade</taxon>
        <taxon>NPAAA clade</taxon>
        <taxon>indigoferoid/millettioid clade</taxon>
        <taxon>Phaseoleae</taxon>
        <taxon>Flemingia</taxon>
    </lineage>
</organism>
<keyword evidence="2" id="KW-1185">Reference proteome</keyword>
<evidence type="ECO:0000313" key="1">
    <source>
        <dbReference type="EMBL" id="KAL2338050.1"/>
    </source>
</evidence>
<sequence length="90" mass="9793">MIPPCEQERVVVEVMFGGGVEYEGNNHKRKVGVENMNCFGPQIAPAMLYKMAEGANGQSLGTYDSATVGVDSDYFCATEVTFEVRIHLGT</sequence>
<accession>A0ABD1MQG9</accession>
<comment type="caution">
    <text evidence="1">The sequence shown here is derived from an EMBL/GenBank/DDBJ whole genome shotgun (WGS) entry which is preliminary data.</text>
</comment>
<protein>
    <submittedName>
        <fullName evidence="1">Uncharacterized protein</fullName>
    </submittedName>
</protein>
<evidence type="ECO:0000313" key="2">
    <source>
        <dbReference type="Proteomes" id="UP001603857"/>
    </source>
</evidence>